<evidence type="ECO:0000256" key="1">
    <source>
        <dbReference type="SAM" id="MobiDB-lite"/>
    </source>
</evidence>
<dbReference type="RefSeq" id="WP_120752022.1">
    <property type="nucleotide sequence ID" value="NZ_RBAH01000055.1"/>
</dbReference>
<feature type="region of interest" description="Disordered" evidence="1">
    <location>
        <begin position="1"/>
        <end position="61"/>
    </location>
</feature>
<keyword evidence="3" id="KW-1185">Reference proteome</keyword>
<proteinExistence type="predicted"/>
<evidence type="ECO:0000313" key="2">
    <source>
        <dbReference type="EMBL" id="RKN60831.1"/>
    </source>
</evidence>
<organism evidence="2 3">
    <name type="scientific">Paenibacillus ginsengarvi</name>
    <dbReference type="NCBI Taxonomy" id="400777"/>
    <lineage>
        <taxon>Bacteria</taxon>
        <taxon>Bacillati</taxon>
        <taxon>Bacillota</taxon>
        <taxon>Bacilli</taxon>
        <taxon>Bacillales</taxon>
        <taxon>Paenibacillaceae</taxon>
        <taxon>Paenibacillus</taxon>
    </lineage>
</organism>
<feature type="region of interest" description="Disordered" evidence="1">
    <location>
        <begin position="98"/>
        <end position="117"/>
    </location>
</feature>
<accession>A0A3B0AKG0</accession>
<name>A0A3B0AKG0_9BACL</name>
<feature type="compositionally biased region" description="Pro residues" evidence="1">
    <location>
        <begin position="35"/>
        <end position="46"/>
    </location>
</feature>
<sequence length="117" mass="12303">MPRKKAAKNVRLDDLEKPLSEQEMKETTGGFGQILPPPPKIIPPGAPQGVHIDAPPSYSTNVTTTKPADVILKDGNLIVSPGQTLTSNGTQPPVYVNPNVKFTPPPSFNAGSAGPKP</sequence>
<dbReference type="AlphaFoldDB" id="A0A3B0AKG0"/>
<dbReference type="Proteomes" id="UP000282311">
    <property type="component" value="Unassembled WGS sequence"/>
</dbReference>
<gene>
    <name evidence="2" type="ORF">D7M11_35630</name>
</gene>
<dbReference type="EMBL" id="RBAH01000055">
    <property type="protein sequence ID" value="RKN60831.1"/>
    <property type="molecule type" value="Genomic_DNA"/>
</dbReference>
<reference evidence="2 3" key="1">
    <citation type="journal article" date="2007" name="Int. J. Syst. Evol. Microbiol.">
        <title>Paenibacillus ginsengarvi sp. nov., isolated from soil from ginseng cultivation.</title>
        <authorList>
            <person name="Yoon M.H."/>
            <person name="Ten L.N."/>
            <person name="Im W.T."/>
        </authorList>
    </citation>
    <scope>NUCLEOTIDE SEQUENCE [LARGE SCALE GENOMIC DNA]</scope>
    <source>
        <strain evidence="2 3">KCTC 13059</strain>
    </source>
</reference>
<feature type="compositionally biased region" description="Basic and acidic residues" evidence="1">
    <location>
        <begin position="10"/>
        <end position="26"/>
    </location>
</feature>
<evidence type="ECO:0000313" key="3">
    <source>
        <dbReference type="Proteomes" id="UP000282311"/>
    </source>
</evidence>
<comment type="caution">
    <text evidence="2">The sequence shown here is derived from an EMBL/GenBank/DDBJ whole genome shotgun (WGS) entry which is preliminary data.</text>
</comment>
<protein>
    <submittedName>
        <fullName evidence="2">Uncharacterized protein</fullName>
    </submittedName>
</protein>
<dbReference type="OrthoDB" id="9848127at2"/>